<reference evidence="2" key="1">
    <citation type="submission" date="2021-10" db="EMBL/GenBank/DDBJ databases">
        <title>Tropical sea cucumber genome reveals ecological adaptation and Cuvierian tubules defense mechanism.</title>
        <authorList>
            <person name="Chen T."/>
        </authorList>
    </citation>
    <scope>NUCLEOTIDE SEQUENCE</scope>
    <source>
        <strain evidence="2">Nanhai2018</strain>
        <tissue evidence="2">Muscle</tissue>
    </source>
</reference>
<gene>
    <name evidence="2" type="ORF">HOLleu_07507</name>
</gene>
<keyword evidence="3" id="KW-1185">Reference proteome</keyword>
<protein>
    <submittedName>
        <fullName evidence="2">WSC domain-containing protein 2</fullName>
    </submittedName>
</protein>
<dbReference type="AlphaFoldDB" id="A0A9Q1HH17"/>
<dbReference type="Proteomes" id="UP001152320">
    <property type="component" value="Chromosome 3"/>
</dbReference>
<proteinExistence type="inferred from homology"/>
<evidence type="ECO:0000313" key="3">
    <source>
        <dbReference type="Proteomes" id="UP001152320"/>
    </source>
</evidence>
<evidence type="ECO:0000256" key="1">
    <source>
        <dbReference type="ARBA" id="ARBA00010236"/>
    </source>
</evidence>
<dbReference type="EMBL" id="JAIZAY010000003">
    <property type="protein sequence ID" value="KAJ8044701.1"/>
    <property type="molecule type" value="Genomic_DNA"/>
</dbReference>
<dbReference type="Gene3D" id="3.40.50.300">
    <property type="entry name" value="P-loop containing nucleotide triphosphate hydrolases"/>
    <property type="match status" value="1"/>
</dbReference>
<comment type="caution">
    <text evidence="2">The sequence shown here is derived from an EMBL/GenBank/DDBJ whole genome shotgun (WGS) entry which is preliminary data.</text>
</comment>
<name>A0A9Q1HH17_HOLLE</name>
<dbReference type="OrthoDB" id="5985073at2759"/>
<comment type="similarity">
    <text evidence="1">Belongs to the WSCD family.</text>
</comment>
<sequence>MPSGSMPLVALVSAPGSGNTWLRYLIEKMTGIYTGSIYNDKSLRKGGFLGETEPPRSGRVVVVKMHNIQRWVNELDGIILLVRNPYNAIVADFNRIVTYGNHQGTAPIVAFKSTCNYRNN</sequence>
<dbReference type="SUPFAM" id="SSF52540">
    <property type="entry name" value="P-loop containing nucleoside triphosphate hydrolases"/>
    <property type="match status" value="1"/>
</dbReference>
<organism evidence="2 3">
    <name type="scientific">Holothuria leucospilota</name>
    <name type="common">Black long sea cucumber</name>
    <name type="synonym">Mertensiothuria leucospilota</name>
    <dbReference type="NCBI Taxonomy" id="206669"/>
    <lineage>
        <taxon>Eukaryota</taxon>
        <taxon>Metazoa</taxon>
        <taxon>Echinodermata</taxon>
        <taxon>Eleutherozoa</taxon>
        <taxon>Echinozoa</taxon>
        <taxon>Holothuroidea</taxon>
        <taxon>Aspidochirotacea</taxon>
        <taxon>Aspidochirotida</taxon>
        <taxon>Holothuriidae</taxon>
        <taxon>Holothuria</taxon>
    </lineage>
</organism>
<evidence type="ECO:0000313" key="2">
    <source>
        <dbReference type="EMBL" id="KAJ8044701.1"/>
    </source>
</evidence>
<dbReference type="InterPro" id="IPR051589">
    <property type="entry name" value="Sialate-O-sulfotransferase"/>
</dbReference>
<dbReference type="PANTHER" id="PTHR45964:SF5">
    <property type="entry name" value="WSCD FAMILY MEMBER CG9164"/>
    <property type="match status" value="1"/>
</dbReference>
<dbReference type="InterPro" id="IPR027417">
    <property type="entry name" value="P-loop_NTPase"/>
</dbReference>
<accession>A0A9Q1HH17</accession>
<dbReference type="PANTHER" id="PTHR45964">
    <property type="entry name" value="WSCD FAMILY MEMBER CG9164"/>
    <property type="match status" value="1"/>
</dbReference>